<feature type="region of interest" description="Disordered" evidence="5">
    <location>
        <begin position="164"/>
        <end position="226"/>
    </location>
</feature>
<evidence type="ECO:0000256" key="5">
    <source>
        <dbReference type="SAM" id="MobiDB-lite"/>
    </source>
</evidence>
<evidence type="ECO:0000313" key="8">
    <source>
        <dbReference type="Proteomes" id="UP000738359"/>
    </source>
</evidence>
<comment type="caution">
    <text evidence="7">The sequence shown here is derived from an EMBL/GenBank/DDBJ whole genome shotgun (WGS) entry which is preliminary data.</text>
</comment>
<keyword evidence="8" id="KW-1185">Reference proteome</keyword>
<dbReference type="InterPro" id="IPR003807">
    <property type="entry name" value="DUF202"/>
</dbReference>
<feature type="compositionally biased region" description="Polar residues" evidence="5">
    <location>
        <begin position="111"/>
        <end position="125"/>
    </location>
</feature>
<name>A0A9P6IVT7_MORAP</name>
<evidence type="ECO:0000256" key="3">
    <source>
        <dbReference type="ARBA" id="ARBA00022989"/>
    </source>
</evidence>
<dbReference type="Pfam" id="PF02656">
    <property type="entry name" value="DUF202"/>
    <property type="match status" value="1"/>
</dbReference>
<comment type="subcellular location">
    <subcellularLocation>
        <location evidence="1">Endomembrane system</location>
        <topology evidence="1">Multi-pass membrane protein</topology>
    </subcellularLocation>
</comment>
<keyword evidence="4" id="KW-0472">Membrane</keyword>
<keyword evidence="3" id="KW-1133">Transmembrane helix</keyword>
<dbReference type="EMBL" id="JAAAHY010001356">
    <property type="protein sequence ID" value="KAF9949940.1"/>
    <property type="molecule type" value="Genomic_DNA"/>
</dbReference>
<reference evidence="7" key="1">
    <citation type="journal article" date="2020" name="Fungal Divers.">
        <title>Resolving the Mortierellaceae phylogeny through synthesis of multi-gene phylogenetics and phylogenomics.</title>
        <authorList>
            <person name="Vandepol N."/>
            <person name="Liber J."/>
            <person name="Desiro A."/>
            <person name="Na H."/>
            <person name="Kennedy M."/>
            <person name="Barry K."/>
            <person name="Grigoriev I.V."/>
            <person name="Miller A.N."/>
            <person name="O'Donnell K."/>
            <person name="Stajich J.E."/>
            <person name="Bonito G."/>
        </authorList>
    </citation>
    <scope>NUCLEOTIDE SEQUENCE</scope>
    <source>
        <strain evidence="7">CK1249</strain>
    </source>
</reference>
<feature type="compositionally biased region" description="Polar residues" evidence="5">
    <location>
        <begin position="280"/>
        <end position="294"/>
    </location>
</feature>
<evidence type="ECO:0000256" key="2">
    <source>
        <dbReference type="ARBA" id="ARBA00022692"/>
    </source>
</evidence>
<evidence type="ECO:0000313" key="7">
    <source>
        <dbReference type="EMBL" id="KAF9949940.1"/>
    </source>
</evidence>
<feature type="compositionally biased region" description="Acidic residues" evidence="5">
    <location>
        <begin position="489"/>
        <end position="510"/>
    </location>
</feature>
<sequence>MATTDSKTWGLPQSRSQSSFLSTGSSGSSTGNDGQRRGSDQGNHSAISFSNTALSSEPDANPLDEKEGDGIDEADVEDLQLASTSALYNGKLEPYQQPLEQQQHQQHDSRQVTPSATCEPNTSSPPAHAAHDNSFERFPETIIHFPDSLPTLSLMTFEPSPMAAAARNENNDQSSEEQTTEGGRDTSKRQSLRKRLSLKSLSLGLPLPHSRRQQHNNNNLLPVDRREQGTYRHWSRDSNLTLINGQSSAVVIREDLQEPTDSFEKARLDATPLHSDPTVILSSGAYTSPSSSRARSPMGCSMEMPKPYYNTSQKTLGGMGGAGGGDDPRRYPSPSPTATTGTMSPAGKRYVDSRKRNKGDKAAFKKALTMFSNERTFNHWIKFGMLLGALAMTLLNFSITESNHTGFNQALADRAGRIGMSVGVCLMVILTIQVSSQMDEGFQPAVFYNVHHDMTAPAAAPTVAPPPILTPPAFDTPSLPPGSTILIDNVDEYDDDDDENFDDDLEEEENRPEAKVLSAKNSEVLQPTETDGAAARIKKSPTSPAPTVPVIETMGGGPWTNPSMEQGGKEAVS</sequence>
<feature type="domain" description="DUF202" evidence="6">
    <location>
        <begin position="370"/>
        <end position="429"/>
    </location>
</feature>
<organism evidence="7 8">
    <name type="scientific">Mortierella alpina</name>
    <name type="common">Oleaginous fungus</name>
    <name type="synonym">Mortierella renispora</name>
    <dbReference type="NCBI Taxonomy" id="64518"/>
    <lineage>
        <taxon>Eukaryota</taxon>
        <taxon>Fungi</taxon>
        <taxon>Fungi incertae sedis</taxon>
        <taxon>Mucoromycota</taxon>
        <taxon>Mortierellomycotina</taxon>
        <taxon>Mortierellomycetes</taxon>
        <taxon>Mortierellales</taxon>
        <taxon>Mortierellaceae</taxon>
        <taxon>Mortierella</taxon>
    </lineage>
</organism>
<feature type="compositionally biased region" description="Low complexity" evidence="5">
    <location>
        <begin position="198"/>
        <end position="208"/>
    </location>
</feature>
<dbReference type="AlphaFoldDB" id="A0A9P6IVT7"/>
<feature type="region of interest" description="Disordered" evidence="5">
    <location>
        <begin position="1"/>
        <end position="132"/>
    </location>
</feature>
<dbReference type="OrthoDB" id="2433332at2759"/>
<feature type="region of interest" description="Disordered" evidence="5">
    <location>
        <begin position="279"/>
        <end position="298"/>
    </location>
</feature>
<gene>
    <name evidence="7" type="ORF">BGZ70_001572</name>
</gene>
<accession>A0A9P6IVT7</accession>
<evidence type="ECO:0000259" key="6">
    <source>
        <dbReference type="Pfam" id="PF02656"/>
    </source>
</evidence>
<feature type="compositionally biased region" description="Low complexity" evidence="5">
    <location>
        <begin position="13"/>
        <end position="31"/>
    </location>
</feature>
<feature type="region of interest" description="Disordered" evidence="5">
    <location>
        <begin position="314"/>
        <end position="355"/>
    </location>
</feature>
<keyword evidence="2" id="KW-0812">Transmembrane</keyword>
<feature type="compositionally biased region" description="Polar residues" evidence="5">
    <location>
        <begin position="519"/>
        <end position="529"/>
    </location>
</feature>
<feature type="compositionally biased region" description="Polar residues" evidence="5">
    <location>
        <begin position="40"/>
        <end position="55"/>
    </location>
</feature>
<dbReference type="Proteomes" id="UP000738359">
    <property type="component" value="Unassembled WGS sequence"/>
</dbReference>
<protein>
    <recommendedName>
        <fullName evidence="6">DUF202 domain-containing protein</fullName>
    </recommendedName>
</protein>
<proteinExistence type="predicted"/>
<evidence type="ECO:0000256" key="1">
    <source>
        <dbReference type="ARBA" id="ARBA00004127"/>
    </source>
</evidence>
<dbReference type="GO" id="GO:0012505">
    <property type="term" value="C:endomembrane system"/>
    <property type="evidence" value="ECO:0007669"/>
    <property type="project" value="UniProtKB-SubCell"/>
</dbReference>
<feature type="compositionally biased region" description="Low complexity" evidence="5">
    <location>
        <begin position="92"/>
        <end position="104"/>
    </location>
</feature>
<feature type="region of interest" description="Disordered" evidence="5">
    <location>
        <begin position="467"/>
        <end position="573"/>
    </location>
</feature>
<evidence type="ECO:0000256" key="4">
    <source>
        <dbReference type="ARBA" id="ARBA00023136"/>
    </source>
</evidence>